<dbReference type="EMBL" id="CP061539">
    <property type="protein sequence ID" value="QNV38408.1"/>
    <property type="molecule type" value="Genomic_DNA"/>
</dbReference>
<dbReference type="Proteomes" id="UP000516404">
    <property type="component" value="Chromosome"/>
</dbReference>
<organism evidence="2 3">
    <name type="scientific">Rothia terrae</name>
    <dbReference type="NCBI Taxonomy" id="396015"/>
    <lineage>
        <taxon>Bacteria</taxon>
        <taxon>Bacillati</taxon>
        <taxon>Actinomycetota</taxon>
        <taxon>Actinomycetes</taxon>
        <taxon>Micrococcales</taxon>
        <taxon>Micrococcaceae</taxon>
        <taxon>Rothia</taxon>
    </lineage>
</organism>
<evidence type="ECO:0000313" key="3">
    <source>
        <dbReference type="Proteomes" id="UP000516404"/>
    </source>
</evidence>
<dbReference type="Pfam" id="PF02254">
    <property type="entry name" value="TrkA_N"/>
    <property type="match status" value="1"/>
</dbReference>
<dbReference type="AlphaFoldDB" id="A0A7H2BFG2"/>
<dbReference type="Gene3D" id="3.40.50.720">
    <property type="entry name" value="NAD(P)-binding Rossmann-like Domain"/>
    <property type="match status" value="1"/>
</dbReference>
<dbReference type="SUPFAM" id="SSF51735">
    <property type="entry name" value="NAD(P)-binding Rossmann-fold domains"/>
    <property type="match status" value="1"/>
</dbReference>
<dbReference type="KEGG" id="rter:IDM49_03820"/>
<protein>
    <submittedName>
        <fullName evidence="2">NAD-binding protein</fullName>
    </submittedName>
</protein>
<reference evidence="2 3" key="1">
    <citation type="submission" date="2020-09" db="EMBL/GenBank/DDBJ databases">
        <title>Investigation of environmental microbes.</title>
        <authorList>
            <person name="Ou Y."/>
            <person name="Kang Q."/>
        </authorList>
    </citation>
    <scope>NUCLEOTIDE SEQUENCE [LARGE SCALE GENOMIC DNA]</scope>
    <source>
        <strain evidence="2 3">KJZ-14</strain>
    </source>
</reference>
<evidence type="ECO:0000313" key="2">
    <source>
        <dbReference type="EMBL" id="QNV38408.1"/>
    </source>
</evidence>
<gene>
    <name evidence="2" type="ORF">IDM49_03820</name>
</gene>
<evidence type="ECO:0000259" key="1">
    <source>
        <dbReference type="Pfam" id="PF02254"/>
    </source>
</evidence>
<proteinExistence type="predicted"/>
<name>A0A7H2BFG2_9MICC</name>
<dbReference type="InterPro" id="IPR036291">
    <property type="entry name" value="NAD(P)-bd_dom_sf"/>
</dbReference>
<dbReference type="PANTHER" id="PTHR43833:SF9">
    <property type="entry name" value="POTASSIUM CHANNEL PROTEIN YUGO-RELATED"/>
    <property type="match status" value="1"/>
</dbReference>
<dbReference type="GO" id="GO:0006813">
    <property type="term" value="P:potassium ion transport"/>
    <property type="evidence" value="ECO:0007669"/>
    <property type="project" value="InterPro"/>
</dbReference>
<dbReference type="PANTHER" id="PTHR43833">
    <property type="entry name" value="POTASSIUM CHANNEL PROTEIN 2-RELATED-RELATED"/>
    <property type="match status" value="1"/>
</dbReference>
<sequence>MGRIGRRAYDQLADDYQFNVIGVDNSEFRVENLQSRGYNVLEADASDAEFWKRLKDDQDVELVVLAMPSHGVNVEAYHYALEAKSECAFAAVAQYVDEYRELKALGIDKVINVYDGAGETLAEHAYDAFINMKRKDAAR</sequence>
<keyword evidence="3" id="KW-1185">Reference proteome</keyword>
<feature type="domain" description="RCK N-terminal" evidence="1">
    <location>
        <begin position="1"/>
        <end position="112"/>
    </location>
</feature>
<accession>A0A7H2BFG2</accession>
<dbReference type="InterPro" id="IPR003148">
    <property type="entry name" value="RCK_N"/>
</dbReference>
<dbReference type="InterPro" id="IPR050721">
    <property type="entry name" value="Trk_Ktr_HKT_K-transport"/>
</dbReference>